<keyword evidence="5 9" id="KW-0472">Membrane</keyword>
<feature type="transmembrane region" description="Helical" evidence="9">
    <location>
        <begin position="225"/>
        <end position="242"/>
    </location>
</feature>
<gene>
    <name evidence="10" type="ORF">CINCED_3A006934</name>
</gene>
<evidence type="ECO:0000256" key="4">
    <source>
        <dbReference type="ARBA" id="ARBA00022989"/>
    </source>
</evidence>
<dbReference type="OrthoDB" id="196103at2759"/>
<evidence type="ECO:0000256" key="3">
    <source>
        <dbReference type="ARBA" id="ARBA00022692"/>
    </source>
</evidence>
<keyword evidence="4 9" id="KW-1133">Transmembrane helix</keyword>
<comment type="subcellular location">
    <subcellularLocation>
        <location evidence="1">Membrane</location>
        <topology evidence="1">Multi-pass membrane protein</topology>
    </subcellularLocation>
</comment>
<feature type="transmembrane region" description="Helical" evidence="9">
    <location>
        <begin position="100"/>
        <end position="124"/>
    </location>
</feature>
<evidence type="ECO:0000256" key="6">
    <source>
        <dbReference type="ARBA" id="ARBA00023180"/>
    </source>
</evidence>
<feature type="transmembrane region" description="Helical" evidence="9">
    <location>
        <begin position="262"/>
        <end position="285"/>
    </location>
</feature>
<dbReference type="SUPFAM" id="SSF103473">
    <property type="entry name" value="MFS general substrate transporter"/>
    <property type="match status" value="1"/>
</dbReference>
<keyword evidence="6" id="KW-0325">Glycoprotein</keyword>
<feature type="transmembrane region" description="Helical" evidence="9">
    <location>
        <begin position="169"/>
        <end position="189"/>
    </location>
</feature>
<dbReference type="AlphaFoldDB" id="A0A5E4NRJ1"/>
<evidence type="ECO:0000256" key="9">
    <source>
        <dbReference type="SAM" id="Phobius"/>
    </source>
</evidence>
<feature type="transmembrane region" description="Helical" evidence="9">
    <location>
        <begin position="47"/>
        <end position="64"/>
    </location>
</feature>
<accession>A0A5E4NRJ1</accession>
<dbReference type="InterPro" id="IPR010291">
    <property type="entry name" value="Ion_channel_UNC-93"/>
</dbReference>
<evidence type="ECO:0000256" key="8">
    <source>
        <dbReference type="ARBA" id="ARBA00041910"/>
    </source>
</evidence>
<proteinExistence type="inferred from homology"/>
<dbReference type="InterPro" id="IPR051617">
    <property type="entry name" value="UNC-93-like_regulator"/>
</dbReference>
<dbReference type="PANTHER" id="PTHR23294">
    <property type="entry name" value="ET TRANSLATION PRODUCT-RELATED"/>
    <property type="match status" value="1"/>
</dbReference>
<dbReference type="PANTHER" id="PTHR23294:SF0">
    <property type="entry name" value="UNC93-LIKE PROTEIN MFSD11"/>
    <property type="match status" value="1"/>
</dbReference>
<evidence type="ECO:0000313" key="11">
    <source>
        <dbReference type="Proteomes" id="UP000325440"/>
    </source>
</evidence>
<protein>
    <recommendedName>
        <fullName evidence="7">UNC93-like protein MFSD11</fullName>
    </recommendedName>
    <alternativeName>
        <fullName evidence="8">Major facilitator superfamily domain-containing protein 11</fullName>
    </alternativeName>
</protein>
<dbReference type="GO" id="GO:0016020">
    <property type="term" value="C:membrane"/>
    <property type="evidence" value="ECO:0007669"/>
    <property type="project" value="UniProtKB-SubCell"/>
</dbReference>
<dbReference type="InterPro" id="IPR036259">
    <property type="entry name" value="MFS_trans_sf"/>
</dbReference>
<reference evidence="10 11" key="1">
    <citation type="submission" date="2019-08" db="EMBL/GenBank/DDBJ databases">
        <authorList>
            <person name="Alioto T."/>
            <person name="Alioto T."/>
            <person name="Gomez Garrido J."/>
        </authorList>
    </citation>
    <scope>NUCLEOTIDE SEQUENCE [LARGE SCALE GENOMIC DNA]</scope>
</reference>
<dbReference type="EMBL" id="CABPRJ010002377">
    <property type="protein sequence ID" value="VVC44275.1"/>
    <property type="molecule type" value="Genomic_DNA"/>
</dbReference>
<organism evidence="10 11">
    <name type="scientific">Cinara cedri</name>
    <dbReference type="NCBI Taxonomy" id="506608"/>
    <lineage>
        <taxon>Eukaryota</taxon>
        <taxon>Metazoa</taxon>
        <taxon>Ecdysozoa</taxon>
        <taxon>Arthropoda</taxon>
        <taxon>Hexapoda</taxon>
        <taxon>Insecta</taxon>
        <taxon>Pterygota</taxon>
        <taxon>Neoptera</taxon>
        <taxon>Paraneoptera</taxon>
        <taxon>Hemiptera</taxon>
        <taxon>Sternorrhyncha</taxon>
        <taxon>Aphidomorpha</taxon>
        <taxon>Aphidoidea</taxon>
        <taxon>Aphididae</taxon>
        <taxon>Lachninae</taxon>
        <taxon>Cinara</taxon>
    </lineage>
</organism>
<keyword evidence="3 9" id="KW-0812">Transmembrane</keyword>
<evidence type="ECO:0000313" key="10">
    <source>
        <dbReference type="EMBL" id="VVC44275.1"/>
    </source>
</evidence>
<feature type="transmembrane region" description="Helical" evidence="9">
    <location>
        <begin position="297"/>
        <end position="322"/>
    </location>
</feature>
<feature type="transmembrane region" description="Helical" evidence="9">
    <location>
        <begin position="76"/>
        <end position="94"/>
    </location>
</feature>
<dbReference type="Pfam" id="PF05978">
    <property type="entry name" value="UNC-93"/>
    <property type="match status" value="1"/>
</dbReference>
<evidence type="ECO:0000256" key="1">
    <source>
        <dbReference type="ARBA" id="ARBA00004141"/>
    </source>
</evidence>
<evidence type="ECO:0000256" key="5">
    <source>
        <dbReference type="ARBA" id="ARBA00023136"/>
    </source>
</evidence>
<evidence type="ECO:0000256" key="7">
    <source>
        <dbReference type="ARBA" id="ARBA00040302"/>
    </source>
</evidence>
<comment type="similarity">
    <text evidence="2">Belongs to the unc-93 family.</text>
</comment>
<keyword evidence="11" id="KW-1185">Reference proteome</keyword>
<dbReference type="Gene3D" id="1.20.1250.20">
    <property type="entry name" value="MFS general substrate transporter like domains"/>
    <property type="match status" value="2"/>
</dbReference>
<feature type="transmembrane region" description="Helical" evidence="9">
    <location>
        <begin position="401"/>
        <end position="420"/>
    </location>
</feature>
<feature type="transmembrane region" description="Helical" evidence="9">
    <location>
        <begin position="136"/>
        <end position="157"/>
    </location>
</feature>
<sequence>MDKRLLNVSLLGLSFMFVFTAFQTMGNIEKTILKSIQNDYPSFTGDGYTSLSIIYVVFALCNWISPTVVSFAGSRIAMFIGSCCYTMFLVSFLWPATFLLYFMSAVIGFGASLIWTGQGAYLTLNSDSSTMSRNSGIFWALLQMSMFLGNTFVFFALHDKNHLDESTRTLVFTVLIAVCFLGTLLFLLLRSPISAEGTDNERGETLNPIQEIKNSLSLFLTEDMCLLNMSFFFTGLHLSFYSGVYSSSIGFTTTMGPNSKQLVGLSGILIGVGEILGGFLFSILGKKTSENNVESKGFSHSAVVALGFVINIVAYGLIFINLPDDSPFGDTTAKSLIEPNQYLAILCSFLLGFGDSCFNTQIYNVIGQRYSENSAPAMALFKFMQSIAAAISFFYSNHFGMYVQLTLLVITLIMGTLSFFKVDKSVDNRYKEF</sequence>
<dbReference type="Proteomes" id="UP000325440">
    <property type="component" value="Unassembled WGS sequence"/>
</dbReference>
<evidence type="ECO:0000256" key="2">
    <source>
        <dbReference type="ARBA" id="ARBA00009172"/>
    </source>
</evidence>
<name>A0A5E4NRJ1_9HEMI</name>